<dbReference type="Proteomes" id="UP000262699">
    <property type="component" value="Unassembled WGS sequence"/>
</dbReference>
<evidence type="ECO:0000313" key="2">
    <source>
        <dbReference type="Proteomes" id="UP000262699"/>
    </source>
</evidence>
<sequence>MVRWTAALAGAAMLAGCGGGTTAPAPAVNEATANEAALNYQAAVLDLPVGQRNIVMIRAIQDANIGCEKVIESQQIKGEALTYQAKCSDGASHVVAIDADGNAKVISAGAAAKAK</sequence>
<organism evidence="1 2">
    <name type="scientific">Sphingomonas bacterium</name>
    <dbReference type="NCBI Taxonomy" id="1895847"/>
    <lineage>
        <taxon>Bacteria</taxon>
        <taxon>Pseudomonadati</taxon>
        <taxon>Pseudomonadota</taxon>
        <taxon>Alphaproteobacteria</taxon>
        <taxon>Sphingomonadales</taxon>
        <taxon>Sphingomonadaceae</taxon>
        <taxon>Sphingomonas</taxon>
    </lineage>
</organism>
<evidence type="ECO:0000313" key="1">
    <source>
        <dbReference type="EMBL" id="HCB75756.1"/>
    </source>
</evidence>
<dbReference type="EMBL" id="DOYJ01000174">
    <property type="protein sequence ID" value="HCB75756.1"/>
    <property type="molecule type" value="Genomic_DNA"/>
</dbReference>
<name>A0A3D0WAJ9_9SPHN</name>
<reference evidence="1 2" key="1">
    <citation type="journal article" date="2018" name="Nat. Biotechnol.">
        <title>A standardized bacterial taxonomy based on genome phylogeny substantially revises the tree of life.</title>
        <authorList>
            <person name="Parks D.H."/>
            <person name="Chuvochina M."/>
            <person name="Waite D.W."/>
            <person name="Rinke C."/>
            <person name="Skarshewski A."/>
            <person name="Chaumeil P.A."/>
            <person name="Hugenholtz P."/>
        </authorList>
    </citation>
    <scope>NUCLEOTIDE SEQUENCE [LARGE SCALE GENOMIC DNA]</scope>
    <source>
        <strain evidence="1">UBA9015</strain>
    </source>
</reference>
<comment type="caution">
    <text evidence="1">The sequence shown here is derived from an EMBL/GenBank/DDBJ whole genome shotgun (WGS) entry which is preliminary data.</text>
</comment>
<protein>
    <submittedName>
        <fullName evidence="1">Uncharacterized protein</fullName>
    </submittedName>
</protein>
<accession>A0A3D0WAJ9</accession>
<dbReference type="PROSITE" id="PS51257">
    <property type="entry name" value="PROKAR_LIPOPROTEIN"/>
    <property type="match status" value="1"/>
</dbReference>
<gene>
    <name evidence="1" type="ORF">DEP91_06220</name>
</gene>
<dbReference type="AlphaFoldDB" id="A0A3D0WAJ9"/>
<proteinExistence type="predicted"/>